<accession>A0A0B2P2Z5</accession>
<dbReference type="AlphaFoldDB" id="A0A0B2P2Z5"/>
<sequence length="44" mass="4790">MILGVPCLPMLILILRGLLNELGLVQGNSKWAWVSATDLSLQVL</sequence>
<proteinExistence type="predicted"/>
<dbReference type="EMBL" id="KN670731">
    <property type="protein sequence ID" value="KHN01894.1"/>
    <property type="molecule type" value="Genomic_DNA"/>
</dbReference>
<gene>
    <name evidence="2" type="ORF">glysoja_044820</name>
</gene>
<name>A0A0B2P2Z5_GLYSO</name>
<dbReference type="Proteomes" id="UP000053555">
    <property type="component" value="Unassembled WGS sequence"/>
</dbReference>
<evidence type="ECO:0000256" key="1">
    <source>
        <dbReference type="SAM" id="SignalP"/>
    </source>
</evidence>
<organism evidence="2">
    <name type="scientific">Glycine soja</name>
    <name type="common">Wild soybean</name>
    <dbReference type="NCBI Taxonomy" id="3848"/>
    <lineage>
        <taxon>Eukaryota</taxon>
        <taxon>Viridiplantae</taxon>
        <taxon>Streptophyta</taxon>
        <taxon>Embryophyta</taxon>
        <taxon>Tracheophyta</taxon>
        <taxon>Spermatophyta</taxon>
        <taxon>Magnoliopsida</taxon>
        <taxon>eudicotyledons</taxon>
        <taxon>Gunneridae</taxon>
        <taxon>Pentapetalae</taxon>
        <taxon>rosids</taxon>
        <taxon>fabids</taxon>
        <taxon>Fabales</taxon>
        <taxon>Fabaceae</taxon>
        <taxon>Papilionoideae</taxon>
        <taxon>50 kb inversion clade</taxon>
        <taxon>NPAAA clade</taxon>
        <taxon>indigoferoid/millettioid clade</taxon>
        <taxon>Phaseoleae</taxon>
        <taxon>Glycine</taxon>
        <taxon>Glycine subgen. Soja</taxon>
    </lineage>
</organism>
<reference evidence="2" key="1">
    <citation type="submission" date="2014-07" db="EMBL/GenBank/DDBJ databases">
        <title>Identification of a novel salt tolerance gene in wild soybean by whole-genome sequencing.</title>
        <authorList>
            <person name="Lam H.-M."/>
            <person name="Qi X."/>
            <person name="Li M.-W."/>
            <person name="Liu X."/>
            <person name="Xie M."/>
            <person name="Ni M."/>
            <person name="Xu X."/>
        </authorList>
    </citation>
    <scope>NUCLEOTIDE SEQUENCE [LARGE SCALE GENOMIC DNA]</scope>
    <source>
        <tissue evidence="2">Root</tissue>
    </source>
</reference>
<feature type="chain" id="PRO_5002092691" evidence="1">
    <location>
        <begin position="28"/>
        <end position="44"/>
    </location>
</feature>
<evidence type="ECO:0000313" key="2">
    <source>
        <dbReference type="EMBL" id="KHN01894.1"/>
    </source>
</evidence>
<keyword evidence="1" id="KW-0732">Signal</keyword>
<feature type="signal peptide" evidence="1">
    <location>
        <begin position="1"/>
        <end position="27"/>
    </location>
</feature>
<protein>
    <submittedName>
        <fullName evidence="2">Uncharacterized protein</fullName>
    </submittedName>
</protein>